<reference evidence="2 3" key="1">
    <citation type="journal article" date="2021" name="Elife">
        <title>Chloroplast acquisition without the gene transfer in kleptoplastic sea slugs, Plakobranchus ocellatus.</title>
        <authorList>
            <person name="Maeda T."/>
            <person name="Takahashi S."/>
            <person name="Yoshida T."/>
            <person name="Shimamura S."/>
            <person name="Takaki Y."/>
            <person name="Nagai Y."/>
            <person name="Toyoda A."/>
            <person name="Suzuki Y."/>
            <person name="Arimoto A."/>
            <person name="Ishii H."/>
            <person name="Satoh N."/>
            <person name="Nishiyama T."/>
            <person name="Hasebe M."/>
            <person name="Maruyama T."/>
            <person name="Minagawa J."/>
            <person name="Obokata J."/>
            <person name="Shigenobu S."/>
        </authorList>
    </citation>
    <scope>NUCLEOTIDE SEQUENCE [LARGE SCALE GENOMIC DNA]</scope>
</reference>
<dbReference type="InterPro" id="IPR032476">
    <property type="entry name" value="CPT_N"/>
</dbReference>
<gene>
    <name evidence="2" type="ORF">ElyMa_001792500</name>
</gene>
<protein>
    <submittedName>
        <fullName evidence="2">Carnitine O-palmitoyltransferase 1, liver isoform</fullName>
    </submittedName>
</protein>
<proteinExistence type="predicted"/>
<dbReference type="GO" id="GO:0003824">
    <property type="term" value="F:catalytic activity"/>
    <property type="evidence" value="ECO:0007669"/>
    <property type="project" value="UniProtKB-ARBA"/>
</dbReference>
<evidence type="ECO:0000313" key="2">
    <source>
        <dbReference type="EMBL" id="GFR59377.1"/>
    </source>
</evidence>
<dbReference type="Gene3D" id="6.10.250.1760">
    <property type="match status" value="1"/>
</dbReference>
<dbReference type="Pfam" id="PF16484">
    <property type="entry name" value="CPT_N"/>
    <property type="match status" value="1"/>
</dbReference>
<comment type="caution">
    <text evidence="2">The sequence shown here is derived from an EMBL/GenBank/DDBJ whole genome shotgun (WGS) entry which is preliminary data.</text>
</comment>
<feature type="non-terminal residue" evidence="2">
    <location>
        <position position="93"/>
    </location>
</feature>
<keyword evidence="3" id="KW-1185">Reference proteome</keyword>
<accession>A0AAV4EE85</accession>
<dbReference type="AlphaFoldDB" id="A0AAV4EE85"/>
<organism evidence="2 3">
    <name type="scientific">Elysia marginata</name>
    <dbReference type="NCBI Taxonomy" id="1093978"/>
    <lineage>
        <taxon>Eukaryota</taxon>
        <taxon>Metazoa</taxon>
        <taxon>Spiralia</taxon>
        <taxon>Lophotrochozoa</taxon>
        <taxon>Mollusca</taxon>
        <taxon>Gastropoda</taxon>
        <taxon>Heterobranchia</taxon>
        <taxon>Euthyneura</taxon>
        <taxon>Panpulmonata</taxon>
        <taxon>Sacoglossa</taxon>
        <taxon>Placobranchoidea</taxon>
        <taxon>Plakobranchidae</taxon>
        <taxon>Elysia</taxon>
    </lineage>
</organism>
<evidence type="ECO:0000259" key="1">
    <source>
        <dbReference type="Pfam" id="PF16484"/>
    </source>
</evidence>
<feature type="domain" description="Carnitine O-palmitoyltransferase N-terminal" evidence="1">
    <location>
        <begin position="1"/>
        <end position="47"/>
    </location>
</feature>
<sequence length="93" mass="10345">MAEAHAAVAFSFTVTPDGYDVNINHEALWAVWESGIMSWKKRMHKLKNNIRNGVFPASPTSWLFVVTIILGIRLAGADPSCGWIEMIHKHTPG</sequence>
<dbReference type="Proteomes" id="UP000762676">
    <property type="component" value="Unassembled WGS sequence"/>
</dbReference>
<name>A0AAV4EE85_9GAST</name>
<evidence type="ECO:0000313" key="3">
    <source>
        <dbReference type="Proteomes" id="UP000762676"/>
    </source>
</evidence>
<dbReference type="EMBL" id="BMAT01003638">
    <property type="protein sequence ID" value="GFR59377.1"/>
    <property type="molecule type" value="Genomic_DNA"/>
</dbReference>